<sequence>MCICETGYAGDGLACHDINECETSENPCKDQSDNKCVNIEGGYICCDSKLNDQECIEEKGAYCSGGCGLHAVCMNQTCTCVDGFEGDPKIKCNDVNECDDESICPGVGQWCVNMIGGHICCGRDSTHPECKGLEINAFNGNFGKGSISNAQLTEARSRGFFTHIIEKGERQENSSGGVVVVVRGNESDASGEAISSNGITFSFEIPTCNDNQNTTICPSNSECKLGRCMCVDGFEWSKSSGSCIDIDECEKLSQPCLSGADVWTTNNKKNQWVTETFGEWRNISGGRAIIIEGKLLSNVTETSTYSTTTVSGVSQIIPLSKASFVTIPDSEENGAEVTSNEEISKSTEISDSTETTTSSMISDTSQQTLIPKPSKNAITKILEDLGIITTTKKVTSKPVLLITAGPNSIETLESSTSKAFSTTAASSESTFITDQAPSTTPAITTTTLPDPVTKIQKEKQRSKSKGSKKAKSTSQFTKATTIQPSTVTATKVESTVTASEETLTSGATTQSSTLSTKQTKLFPSETTRQFETTLRVVNNAELSRSTNNVQENFNTGNSKTSMMTEIMQSTTPQTSTSPTAKMTIKKSTKPKKHFKTTKSVAKNVKKFKTTKLPKFSTMNPTTSEKLSTTFTIAPESNFSSATTENDESFEMEVMVTMRSSTEQSTTLKTSTKKNSIESILAFPTSNDKGMQNSSTIIPIHPSTEFDIFIPNTPPGTTTEAQPRISLNMTFSSHNFSTTTPAAVTGNFETLTPPKSPLVLPEISLDILSKFKKPSTSTVTPLTQNENGSVFTIAPSGSTNITETLSPTLPSSSSTVTFISGSTTKSYTEVSTDNLTNDNKFLNSTNPPLITDNTFSSASTTKRKGMEMIFVDETMLASTDLTTVMPIDLTTIPNGSTTNEIITSGEKGLEISVIKTPFKQGSSTEIPDSGEMGLEISGKSSTIESKQPTETTNIAETSTLINLPETEIENPESGEHLTQEEIERIKKLKANETSTTTILLMTVYPGSTQSPSTTTAEDLREMGLELSGVSTPSSAEEFTSEPATAVSSTTENERATSTKTSDVTSESTTFASTTKTDASGEKSETVTTPSGTASSTPLNEKTSAKISPKSHESSFEKIPKSGEVGLEIGGSDLSDVSKEITMQPSSLSPEVTTIVQEETTLKKASSESVSTPSESSSTTEQAETSATTKISETSTDSTKTFEKQQQSTTSSSVTEEKGSTTSPEKTKESPSSVEESTTISAITSSRPDEATTSVIKSELQTTVTSSPTIASEFTTVKDISTEETTQQPSTITDAIRKTAMNTTPTTLTSPSTVQSEISS</sequence>
<dbReference type="Proteomes" id="UP000887579">
    <property type="component" value="Unplaced"/>
</dbReference>
<evidence type="ECO:0000313" key="1">
    <source>
        <dbReference type="Proteomes" id="UP000887579"/>
    </source>
</evidence>
<accession>A0AC34FM56</accession>
<proteinExistence type="predicted"/>
<dbReference type="WBParaSite" id="ES5_v2.g18434.t1">
    <property type="protein sequence ID" value="ES5_v2.g18434.t1"/>
    <property type="gene ID" value="ES5_v2.g18434"/>
</dbReference>
<reference evidence="2" key="1">
    <citation type="submission" date="2022-11" db="UniProtKB">
        <authorList>
            <consortium name="WormBaseParasite"/>
        </authorList>
    </citation>
    <scope>IDENTIFICATION</scope>
</reference>
<name>A0AC34FM56_9BILA</name>
<evidence type="ECO:0000313" key="2">
    <source>
        <dbReference type="WBParaSite" id="ES5_v2.g18434.t1"/>
    </source>
</evidence>
<organism evidence="1 2">
    <name type="scientific">Panagrolaimus sp. ES5</name>
    <dbReference type="NCBI Taxonomy" id="591445"/>
    <lineage>
        <taxon>Eukaryota</taxon>
        <taxon>Metazoa</taxon>
        <taxon>Ecdysozoa</taxon>
        <taxon>Nematoda</taxon>
        <taxon>Chromadorea</taxon>
        <taxon>Rhabditida</taxon>
        <taxon>Tylenchina</taxon>
        <taxon>Panagrolaimomorpha</taxon>
        <taxon>Panagrolaimoidea</taxon>
        <taxon>Panagrolaimidae</taxon>
        <taxon>Panagrolaimus</taxon>
    </lineage>
</organism>
<protein>
    <submittedName>
        <fullName evidence="2">EGF-like calcium-binding domain-containing protein</fullName>
    </submittedName>
</protein>